<comment type="caution">
    <text evidence="1">The sequence shown here is derived from an EMBL/GenBank/DDBJ whole genome shotgun (WGS) entry which is preliminary data.</text>
</comment>
<evidence type="ECO:0000313" key="2">
    <source>
        <dbReference type="Proteomes" id="UP001201812"/>
    </source>
</evidence>
<proteinExistence type="predicted"/>
<reference evidence="1" key="1">
    <citation type="submission" date="2022-01" db="EMBL/GenBank/DDBJ databases">
        <title>Genome Sequence Resource for Two Populations of Ditylenchus destructor, the Migratory Endoparasitic Phytonematode.</title>
        <authorList>
            <person name="Zhang H."/>
            <person name="Lin R."/>
            <person name="Xie B."/>
        </authorList>
    </citation>
    <scope>NUCLEOTIDE SEQUENCE</scope>
    <source>
        <strain evidence="1">BazhouSP</strain>
    </source>
</reference>
<evidence type="ECO:0008006" key="3">
    <source>
        <dbReference type="Google" id="ProtNLM"/>
    </source>
</evidence>
<dbReference type="Proteomes" id="UP001201812">
    <property type="component" value="Unassembled WGS sequence"/>
</dbReference>
<gene>
    <name evidence="1" type="ORF">DdX_09069</name>
</gene>
<organism evidence="1 2">
    <name type="scientific">Ditylenchus destructor</name>
    <dbReference type="NCBI Taxonomy" id="166010"/>
    <lineage>
        <taxon>Eukaryota</taxon>
        <taxon>Metazoa</taxon>
        <taxon>Ecdysozoa</taxon>
        <taxon>Nematoda</taxon>
        <taxon>Chromadorea</taxon>
        <taxon>Rhabditida</taxon>
        <taxon>Tylenchina</taxon>
        <taxon>Tylenchomorpha</taxon>
        <taxon>Sphaerularioidea</taxon>
        <taxon>Anguinidae</taxon>
        <taxon>Anguininae</taxon>
        <taxon>Ditylenchus</taxon>
    </lineage>
</organism>
<keyword evidence="2" id="KW-1185">Reference proteome</keyword>
<protein>
    <recommendedName>
        <fullName evidence="3">Snake toxin/toxin-like domain-containing protein</fullName>
    </recommendedName>
</protein>
<accession>A0AAD4R6K3</accession>
<sequence>MLALDHNQYCSASDDFAASNIQALVTNVNGFFVELERDCSDDCKPGCAENGYGLFFSRCTRCCTTPLCNDYDDAHFYEPNSDENVDHFHTGSQIKAADSNSSIKHIGLDKMQLVSMTLYALTVYTVYIW</sequence>
<dbReference type="CDD" id="cd00117">
    <property type="entry name" value="TFP"/>
    <property type="match status" value="1"/>
</dbReference>
<dbReference type="EMBL" id="JAKKPZ010000015">
    <property type="protein sequence ID" value="KAI1713553.1"/>
    <property type="molecule type" value="Genomic_DNA"/>
</dbReference>
<evidence type="ECO:0000313" key="1">
    <source>
        <dbReference type="EMBL" id="KAI1713553.1"/>
    </source>
</evidence>
<dbReference type="AlphaFoldDB" id="A0AAD4R6K3"/>
<name>A0AAD4R6K3_9BILA</name>